<reference evidence="5 6" key="1">
    <citation type="journal article" date="2020" name="Nat. Commun.">
        <title>Donkey genomes provide new insights into domestication and selection for coat color.</title>
        <authorList>
            <person name="Wang"/>
            <person name="C."/>
            <person name="Li"/>
            <person name="H."/>
            <person name="Guo"/>
            <person name="Y."/>
            <person name="Huang"/>
            <person name="J."/>
            <person name="Sun"/>
            <person name="Y."/>
            <person name="Min"/>
            <person name="J."/>
            <person name="Wang"/>
            <person name="J."/>
            <person name="Fang"/>
            <person name="X."/>
            <person name="Zhao"/>
            <person name="Z."/>
            <person name="Wang"/>
            <person name="S."/>
            <person name="Zhang"/>
            <person name="Y."/>
            <person name="Liu"/>
            <person name="Q."/>
            <person name="Jiang"/>
            <person name="Q."/>
            <person name="Wang"/>
            <person name="X."/>
            <person name="Guo"/>
            <person name="Y."/>
            <person name="Yang"/>
            <person name="C."/>
            <person name="Wang"/>
            <person name="Y."/>
            <person name="Tian"/>
            <person name="F."/>
            <person name="Zhuang"/>
            <person name="G."/>
            <person name="Fan"/>
            <person name="Y."/>
            <person name="Gao"/>
            <person name="Q."/>
            <person name="Li"/>
            <person name="Y."/>
            <person name="Ju"/>
            <person name="Z."/>
            <person name="Li"/>
            <person name="J."/>
            <person name="Li"/>
            <person name="R."/>
            <person name="Hou"/>
            <person name="M."/>
            <person name="Yang"/>
            <person name="G."/>
            <person name="Liu"/>
            <person name="G."/>
            <person name="Liu"/>
            <person name="W."/>
            <person name="Guo"/>
            <person name="J."/>
            <person name="Pan"/>
            <person name="S."/>
            <person name="Fan"/>
            <person name="G."/>
            <person name="Zhang"/>
            <person name="W."/>
            <person name="Zhang"/>
            <person name="R."/>
            <person name="Yu"/>
            <person name="J."/>
            <person name="Zhang"/>
            <person name="X."/>
            <person name="Yin"/>
            <person name="Q."/>
            <person name="Ji"/>
            <person name="C."/>
            <person name="Jin"/>
            <person name="Y."/>
            <person name="Yue"/>
            <person name="G."/>
            <person name="Liu"/>
            <person name="M."/>
            <person name="Xu"/>
            <person name="J."/>
            <person name="Liu"/>
            <person name="S."/>
            <person name="Jordana"/>
            <person name="J."/>
            <person name="Noce"/>
            <person name="A."/>
            <person name="Amills"/>
            <person name="M."/>
            <person name="Wu"/>
            <person name="D.D."/>
            <person name="Li"/>
            <person name="S."/>
            <person name="Zhou"/>
            <person name="X. and Zhong"/>
            <person name="J."/>
        </authorList>
    </citation>
    <scope>NUCLEOTIDE SEQUENCE [LARGE SCALE GENOMIC DNA]</scope>
</reference>
<organism evidence="5 6">
    <name type="scientific">Equus asinus</name>
    <name type="common">Donkey</name>
    <name type="synonym">Equus africanus asinus</name>
    <dbReference type="NCBI Taxonomy" id="9793"/>
    <lineage>
        <taxon>Eukaryota</taxon>
        <taxon>Metazoa</taxon>
        <taxon>Chordata</taxon>
        <taxon>Craniata</taxon>
        <taxon>Vertebrata</taxon>
        <taxon>Euteleostomi</taxon>
        <taxon>Mammalia</taxon>
        <taxon>Eutheria</taxon>
        <taxon>Laurasiatheria</taxon>
        <taxon>Perissodactyla</taxon>
        <taxon>Equidae</taxon>
        <taxon>Equus</taxon>
    </lineage>
</organism>
<dbReference type="GO" id="GO:0005886">
    <property type="term" value="C:plasma membrane"/>
    <property type="evidence" value="ECO:0007669"/>
    <property type="project" value="TreeGrafter"/>
</dbReference>
<feature type="domain" description="Ig-like" evidence="4">
    <location>
        <begin position="18"/>
        <end position="121"/>
    </location>
</feature>
<accession>A0A9L0K6S9</accession>
<dbReference type="InterPro" id="IPR003599">
    <property type="entry name" value="Ig_sub"/>
</dbReference>
<evidence type="ECO:0000313" key="5">
    <source>
        <dbReference type="Ensembl" id="ENSEASP00005057030.1"/>
    </source>
</evidence>
<feature type="signal peptide" evidence="3">
    <location>
        <begin position="1"/>
        <end position="21"/>
    </location>
</feature>
<dbReference type="Gene3D" id="2.60.40.10">
    <property type="entry name" value="Immunoglobulins"/>
    <property type="match status" value="1"/>
</dbReference>
<evidence type="ECO:0000313" key="6">
    <source>
        <dbReference type="Proteomes" id="UP000694387"/>
    </source>
</evidence>
<keyword evidence="2" id="KW-0391">Immunity</keyword>
<dbReference type="PANTHER" id="PTHR23268:SF92">
    <property type="entry name" value="T CELL RECEPTOR BETA VARIABLE 3-1"/>
    <property type="match status" value="1"/>
</dbReference>
<reference evidence="5" key="3">
    <citation type="submission" date="2025-09" db="UniProtKB">
        <authorList>
            <consortium name="Ensembl"/>
        </authorList>
    </citation>
    <scope>IDENTIFICATION</scope>
</reference>
<dbReference type="GO" id="GO:0002376">
    <property type="term" value="P:immune system process"/>
    <property type="evidence" value="ECO:0007669"/>
    <property type="project" value="UniProtKB-KW"/>
</dbReference>
<reference evidence="5" key="2">
    <citation type="submission" date="2025-08" db="UniProtKB">
        <authorList>
            <consortium name="Ensembl"/>
        </authorList>
    </citation>
    <scope>IDENTIFICATION</scope>
</reference>
<dbReference type="Pfam" id="PF07686">
    <property type="entry name" value="V-set"/>
    <property type="match status" value="1"/>
</dbReference>
<proteinExistence type="predicted"/>
<dbReference type="AlphaFoldDB" id="A0A9L0K6S9"/>
<dbReference type="GeneTree" id="ENSGT00940000164097"/>
<dbReference type="PANTHER" id="PTHR23268">
    <property type="entry name" value="T-CELL RECEPTOR BETA CHAIN"/>
    <property type="match status" value="1"/>
</dbReference>
<dbReference type="SUPFAM" id="SSF48726">
    <property type="entry name" value="Immunoglobulin"/>
    <property type="match status" value="1"/>
</dbReference>
<evidence type="ECO:0000256" key="2">
    <source>
        <dbReference type="ARBA" id="ARBA00022859"/>
    </source>
</evidence>
<keyword evidence="6" id="KW-1185">Reference proteome</keyword>
<dbReference type="InterPro" id="IPR050413">
    <property type="entry name" value="TCR_beta_variable"/>
</dbReference>
<sequence>MGSRLLCCVALCLLGAGPLDTAVSQTPKYLISRVGNEKTLKCEQNLGHNAMYWYVQDSKKLLKIMFSYNNKQTIVNETGSGRFSPHAPDNAHLNLHISSLEPGDSAVYFCASSQDTALQSH</sequence>
<dbReference type="InterPro" id="IPR036179">
    <property type="entry name" value="Ig-like_dom_sf"/>
</dbReference>
<dbReference type="InterPro" id="IPR013106">
    <property type="entry name" value="Ig_V-set"/>
</dbReference>
<keyword evidence="1 3" id="KW-0732">Signal</keyword>
<dbReference type="SMART" id="SM00409">
    <property type="entry name" value="IG"/>
    <property type="match status" value="1"/>
</dbReference>
<dbReference type="PROSITE" id="PS50835">
    <property type="entry name" value="IG_LIKE"/>
    <property type="match status" value="1"/>
</dbReference>
<feature type="chain" id="PRO_5040108793" description="Ig-like domain-containing protein" evidence="3">
    <location>
        <begin position="22"/>
        <end position="121"/>
    </location>
</feature>
<dbReference type="Ensembl" id="ENSEAST00005048571.1">
    <property type="protein sequence ID" value="ENSEASP00005057030.1"/>
    <property type="gene ID" value="ENSEASG00005036458.1"/>
</dbReference>
<evidence type="ECO:0000256" key="3">
    <source>
        <dbReference type="SAM" id="SignalP"/>
    </source>
</evidence>
<dbReference type="InterPro" id="IPR007110">
    <property type="entry name" value="Ig-like_dom"/>
</dbReference>
<dbReference type="GO" id="GO:0007166">
    <property type="term" value="P:cell surface receptor signaling pathway"/>
    <property type="evidence" value="ECO:0007669"/>
    <property type="project" value="TreeGrafter"/>
</dbReference>
<name>A0A9L0K6S9_EQUAS</name>
<evidence type="ECO:0000256" key="1">
    <source>
        <dbReference type="ARBA" id="ARBA00022729"/>
    </source>
</evidence>
<protein>
    <recommendedName>
        <fullName evidence="4">Ig-like domain-containing protein</fullName>
    </recommendedName>
</protein>
<dbReference type="Proteomes" id="UP000694387">
    <property type="component" value="Chromosome 1"/>
</dbReference>
<evidence type="ECO:0000259" key="4">
    <source>
        <dbReference type="PROSITE" id="PS50835"/>
    </source>
</evidence>
<dbReference type="InterPro" id="IPR013783">
    <property type="entry name" value="Ig-like_fold"/>
</dbReference>